<evidence type="ECO:0000313" key="3">
    <source>
        <dbReference type="EMBL" id="EDY19233.1"/>
    </source>
</evidence>
<evidence type="ECO:0000256" key="2">
    <source>
        <dbReference type="SAM" id="Phobius"/>
    </source>
</evidence>
<organism evidence="3 4">
    <name type="scientific">Chthoniobacter flavus Ellin428</name>
    <dbReference type="NCBI Taxonomy" id="497964"/>
    <lineage>
        <taxon>Bacteria</taxon>
        <taxon>Pseudomonadati</taxon>
        <taxon>Verrucomicrobiota</taxon>
        <taxon>Spartobacteria</taxon>
        <taxon>Chthoniobacterales</taxon>
        <taxon>Chthoniobacteraceae</taxon>
        <taxon>Chthoniobacter</taxon>
    </lineage>
</organism>
<dbReference type="InParanoid" id="B4D3C2"/>
<keyword evidence="4" id="KW-1185">Reference proteome</keyword>
<accession>B4D3C2</accession>
<keyword evidence="2" id="KW-0472">Membrane</keyword>
<comment type="caution">
    <text evidence="3">The sequence shown here is derived from an EMBL/GenBank/DDBJ whole genome shotgun (WGS) entry which is preliminary data.</text>
</comment>
<keyword evidence="2" id="KW-0812">Transmembrane</keyword>
<sequence length="130" mass="15377">MLPKRRKPEKPTKGASPLDEKARALEEKQQKLQAEIERNQRLIEDAPKIRKEQERARREELVKRASRTEARRGSRVALHDPRYGFELNAAMPARVKSLRAERRRGRFLFFVLLCAFGAVLYWAYFIFTHQ</sequence>
<dbReference type="AlphaFoldDB" id="B4D3C2"/>
<name>B4D3C2_9BACT</name>
<protein>
    <submittedName>
        <fullName evidence="3">Uncharacterized protein</fullName>
    </submittedName>
</protein>
<evidence type="ECO:0000256" key="1">
    <source>
        <dbReference type="SAM" id="MobiDB-lite"/>
    </source>
</evidence>
<dbReference type="RefSeq" id="WP_006980735.1">
    <property type="nucleotide sequence ID" value="NZ_ABVL01000009.1"/>
</dbReference>
<dbReference type="Proteomes" id="UP000005824">
    <property type="component" value="Unassembled WGS sequence"/>
</dbReference>
<evidence type="ECO:0000313" key="4">
    <source>
        <dbReference type="Proteomes" id="UP000005824"/>
    </source>
</evidence>
<reference evidence="3 4" key="1">
    <citation type="journal article" date="2011" name="J. Bacteriol.">
        <title>Genome sequence of Chthoniobacter flavus Ellin428, an aerobic heterotrophic soil bacterium.</title>
        <authorList>
            <person name="Kant R."/>
            <person name="van Passel M.W."/>
            <person name="Palva A."/>
            <person name="Lucas S."/>
            <person name="Lapidus A."/>
            <person name="Glavina Del Rio T."/>
            <person name="Dalin E."/>
            <person name="Tice H."/>
            <person name="Bruce D."/>
            <person name="Goodwin L."/>
            <person name="Pitluck S."/>
            <person name="Larimer F.W."/>
            <person name="Land M.L."/>
            <person name="Hauser L."/>
            <person name="Sangwan P."/>
            <person name="de Vos W.M."/>
            <person name="Janssen P.H."/>
            <person name="Smidt H."/>
        </authorList>
    </citation>
    <scope>NUCLEOTIDE SEQUENCE [LARGE SCALE GENOMIC DNA]</scope>
    <source>
        <strain evidence="3 4">Ellin428</strain>
    </source>
</reference>
<dbReference type="STRING" id="497964.CfE428DRAFT_3410"/>
<feature type="region of interest" description="Disordered" evidence="1">
    <location>
        <begin position="1"/>
        <end position="30"/>
    </location>
</feature>
<keyword evidence="2" id="KW-1133">Transmembrane helix</keyword>
<feature type="compositionally biased region" description="Basic and acidic residues" evidence="1">
    <location>
        <begin position="18"/>
        <end position="30"/>
    </location>
</feature>
<dbReference type="EMBL" id="ABVL01000009">
    <property type="protein sequence ID" value="EDY19233.1"/>
    <property type="molecule type" value="Genomic_DNA"/>
</dbReference>
<gene>
    <name evidence="3" type="ORF">CfE428DRAFT_3410</name>
</gene>
<proteinExistence type="predicted"/>
<feature type="transmembrane region" description="Helical" evidence="2">
    <location>
        <begin position="107"/>
        <end position="127"/>
    </location>
</feature>